<proteinExistence type="predicted"/>
<dbReference type="SMART" id="SM00331">
    <property type="entry name" value="PP2C_SIG"/>
    <property type="match status" value="1"/>
</dbReference>
<dbReference type="InterPro" id="IPR052016">
    <property type="entry name" value="Bact_Sigma-Reg"/>
</dbReference>
<dbReference type="EMBL" id="QRDW01000001">
    <property type="protein sequence ID" value="RED53233.1"/>
    <property type="molecule type" value="Genomic_DNA"/>
</dbReference>
<dbReference type="InterPro" id="IPR036457">
    <property type="entry name" value="PPM-type-like_dom_sf"/>
</dbReference>
<dbReference type="Pfam" id="PF07228">
    <property type="entry name" value="SpoIIE"/>
    <property type="match status" value="1"/>
</dbReference>
<protein>
    <submittedName>
        <fullName evidence="4">Stage II sporulation protein E</fullName>
    </submittedName>
</protein>
<keyword evidence="5" id="KW-1185">Reference proteome</keyword>
<dbReference type="PROSITE" id="PS51746">
    <property type="entry name" value="PPM_2"/>
    <property type="match status" value="1"/>
</dbReference>
<dbReference type="AlphaFoldDB" id="A0A3D9HUP6"/>
<accession>A0A3D9HUP6</accession>
<feature type="transmembrane region" description="Helical" evidence="2">
    <location>
        <begin position="27"/>
        <end position="48"/>
    </location>
</feature>
<evidence type="ECO:0000256" key="2">
    <source>
        <dbReference type="SAM" id="Phobius"/>
    </source>
</evidence>
<organism evidence="4 5">
    <name type="scientific">Aestuariispira insulae</name>
    <dbReference type="NCBI Taxonomy" id="1461337"/>
    <lineage>
        <taxon>Bacteria</taxon>
        <taxon>Pseudomonadati</taxon>
        <taxon>Pseudomonadota</taxon>
        <taxon>Alphaproteobacteria</taxon>
        <taxon>Rhodospirillales</taxon>
        <taxon>Kiloniellaceae</taxon>
        <taxon>Aestuariispira</taxon>
    </lineage>
</organism>
<keyword evidence="2" id="KW-1133">Transmembrane helix</keyword>
<reference evidence="4 5" key="1">
    <citation type="submission" date="2018-07" db="EMBL/GenBank/DDBJ databases">
        <title>Genomic Encyclopedia of Type Strains, Phase III (KMG-III): the genomes of soil and plant-associated and newly described type strains.</title>
        <authorList>
            <person name="Whitman W."/>
        </authorList>
    </citation>
    <scope>NUCLEOTIDE SEQUENCE [LARGE SCALE GENOMIC DNA]</scope>
    <source>
        <strain evidence="4 5">CECT 8488</strain>
    </source>
</reference>
<dbReference type="RefSeq" id="WP_115934391.1">
    <property type="nucleotide sequence ID" value="NZ_QRDW01000001.1"/>
</dbReference>
<dbReference type="OrthoDB" id="9802500at2"/>
<evidence type="ECO:0000256" key="1">
    <source>
        <dbReference type="ARBA" id="ARBA00022801"/>
    </source>
</evidence>
<keyword evidence="1" id="KW-0378">Hydrolase</keyword>
<name>A0A3D9HUP6_9PROT</name>
<gene>
    <name evidence="4" type="ORF">DFP90_10115</name>
</gene>
<evidence type="ECO:0000313" key="5">
    <source>
        <dbReference type="Proteomes" id="UP000256845"/>
    </source>
</evidence>
<dbReference type="GO" id="GO:0016791">
    <property type="term" value="F:phosphatase activity"/>
    <property type="evidence" value="ECO:0007669"/>
    <property type="project" value="TreeGrafter"/>
</dbReference>
<dbReference type="Gene3D" id="3.60.40.10">
    <property type="entry name" value="PPM-type phosphatase domain"/>
    <property type="match status" value="1"/>
</dbReference>
<keyword evidence="2" id="KW-0472">Membrane</keyword>
<evidence type="ECO:0000313" key="4">
    <source>
        <dbReference type="EMBL" id="RED53233.1"/>
    </source>
</evidence>
<dbReference type="PANTHER" id="PTHR43156:SF2">
    <property type="entry name" value="STAGE II SPORULATION PROTEIN E"/>
    <property type="match status" value="1"/>
</dbReference>
<sequence>MTNSSSQQNQPEGKAEQSGRFSFYKRYRVIIGVTYAVLLTLTGGFFAFDLNRSMNHEYGVIKDRLQAHILILDALTSGLADRLADLEAASENMILSNETKPTAFLSTFDRLRRELPMINRLTFIGGIGEHVTQPPANADPEFLKRTEELASKLKGIFSQHKIDHPIWLAKSDFPKANDPIMAVSVRASTDVPPAGVLLLELSSRYLNQVNSDLAYPLGQTMILDQAETPLSEGLEQFLPEYLDLAPRQVHSVNGQLLYWQALEEAPWTLIYLADKDSLILRLSAALAPQYSLLLVMLTLMMLVANHLTRHEFVDPATKLVSHIQQSGESHRNYISDIPPAWAPWFGTVTRLFRDNADLARVRQELQLARDMQASILPRDTISRNGMTVCGYMEPAKEIGGDFYDYFDIDEDHIGVVIADVSGKGVPAGLFMMVSRTLLKATLMAGVEPAACLKRVNDLLEEQNDMSAFVTVFLGIIDLKQRRMTYANGGHNPPYILKPDGSVSAIPSFGDLVLGMMPDMDYSQASVDFGDGHSLFLYTDGLTEAFNLEKEEFGEDRLMSALSSQKEACAEDIVRACVQAVKDFAANAEQSDDITCMTAHFKDKAE</sequence>
<comment type="caution">
    <text evidence="4">The sequence shown here is derived from an EMBL/GenBank/DDBJ whole genome shotgun (WGS) entry which is preliminary data.</text>
</comment>
<dbReference type="PANTHER" id="PTHR43156">
    <property type="entry name" value="STAGE II SPORULATION PROTEIN E-RELATED"/>
    <property type="match status" value="1"/>
</dbReference>
<feature type="domain" description="PPM-type phosphatase" evidence="3">
    <location>
        <begin position="385"/>
        <end position="600"/>
    </location>
</feature>
<dbReference type="Proteomes" id="UP000256845">
    <property type="component" value="Unassembled WGS sequence"/>
</dbReference>
<dbReference type="SUPFAM" id="SSF81606">
    <property type="entry name" value="PP2C-like"/>
    <property type="match status" value="1"/>
</dbReference>
<evidence type="ECO:0000259" key="3">
    <source>
        <dbReference type="PROSITE" id="PS51746"/>
    </source>
</evidence>
<dbReference type="InterPro" id="IPR001932">
    <property type="entry name" value="PPM-type_phosphatase-like_dom"/>
</dbReference>
<keyword evidence="2" id="KW-0812">Transmembrane</keyword>